<dbReference type="CDD" id="cd01949">
    <property type="entry name" value="GGDEF"/>
    <property type="match status" value="1"/>
</dbReference>
<dbReference type="Gene3D" id="3.30.450.40">
    <property type="match status" value="1"/>
</dbReference>
<protein>
    <recommendedName>
        <fullName evidence="1">cyclic-guanylate-specific phosphodiesterase</fullName>
        <ecNumber evidence="1">3.1.4.52</ecNumber>
    </recommendedName>
</protein>
<dbReference type="Gene3D" id="3.30.70.270">
    <property type="match status" value="1"/>
</dbReference>
<organism evidence="5 6">
    <name type="scientific">Shewanella maritima</name>
    <dbReference type="NCBI Taxonomy" id="2520507"/>
    <lineage>
        <taxon>Bacteria</taxon>
        <taxon>Pseudomonadati</taxon>
        <taxon>Pseudomonadota</taxon>
        <taxon>Gammaproteobacteria</taxon>
        <taxon>Alteromonadales</taxon>
        <taxon>Shewanellaceae</taxon>
        <taxon>Shewanella</taxon>
    </lineage>
</organism>
<dbReference type="OrthoDB" id="1316910at2"/>
<dbReference type="SMART" id="SM00065">
    <property type="entry name" value="GAF"/>
    <property type="match status" value="1"/>
</dbReference>
<dbReference type="NCBIfam" id="TIGR00229">
    <property type="entry name" value="sensory_box"/>
    <property type="match status" value="1"/>
</dbReference>
<dbReference type="GO" id="GO:0071111">
    <property type="term" value="F:cyclic-guanylate-specific phosphodiesterase activity"/>
    <property type="evidence" value="ECO:0007669"/>
    <property type="project" value="UniProtKB-EC"/>
</dbReference>
<dbReference type="Pfam" id="PF00563">
    <property type="entry name" value="EAL"/>
    <property type="match status" value="1"/>
</dbReference>
<dbReference type="SMART" id="SM00267">
    <property type="entry name" value="GGDEF"/>
    <property type="match status" value="1"/>
</dbReference>
<feature type="domain" description="GGDEF" evidence="4">
    <location>
        <begin position="339"/>
        <end position="473"/>
    </location>
</feature>
<dbReference type="InterPro" id="IPR029016">
    <property type="entry name" value="GAF-like_dom_sf"/>
</dbReference>
<dbReference type="CDD" id="cd00130">
    <property type="entry name" value="PAS"/>
    <property type="match status" value="1"/>
</dbReference>
<dbReference type="InterPro" id="IPR035919">
    <property type="entry name" value="EAL_sf"/>
</dbReference>
<dbReference type="KEGG" id="smai:EXU30_20015"/>
<accession>A0A411PMF5</accession>
<keyword evidence="6" id="KW-1185">Reference proteome</keyword>
<dbReference type="PANTHER" id="PTHR44757">
    <property type="entry name" value="DIGUANYLATE CYCLASE DGCP"/>
    <property type="match status" value="1"/>
</dbReference>
<dbReference type="SMART" id="SM00052">
    <property type="entry name" value="EAL"/>
    <property type="match status" value="1"/>
</dbReference>
<dbReference type="RefSeq" id="WP_130603073.1">
    <property type="nucleotide sequence ID" value="NZ_CP036200.1"/>
</dbReference>
<dbReference type="InterPro" id="IPR029787">
    <property type="entry name" value="Nucleotide_cyclase"/>
</dbReference>
<dbReference type="Gene3D" id="3.20.20.450">
    <property type="entry name" value="EAL domain"/>
    <property type="match status" value="1"/>
</dbReference>
<dbReference type="PROSITE" id="PS50887">
    <property type="entry name" value="GGDEF"/>
    <property type="match status" value="1"/>
</dbReference>
<dbReference type="AlphaFoldDB" id="A0A411PMF5"/>
<dbReference type="InterPro" id="IPR001633">
    <property type="entry name" value="EAL_dom"/>
</dbReference>
<dbReference type="EC" id="3.1.4.52" evidence="1"/>
<keyword evidence="2" id="KW-0973">c-di-GMP</keyword>
<feature type="domain" description="EAL" evidence="3">
    <location>
        <begin position="482"/>
        <end position="735"/>
    </location>
</feature>
<dbReference type="FunFam" id="3.20.20.450:FF:000001">
    <property type="entry name" value="Cyclic di-GMP phosphodiesterase yahA"/>
    <property type="match status" value="1"/>
</dbReference>
<name>A0A411PMF5_9GAMM</name>
<dbReference type="PROSITE" id="PS50883">
    <property type="entry name" value="EAL"/>
    <property type="match status" value="1"/>
</dbReference>
<dbReference type="EMBL" id="CP036200">
    <property type="protein sequence ID" value="QBF84703.1"/>
    <property type="molecule type" value="Genomic_DNA"/>
</dbReference>
<dbReference type="SUPFAM" id="SSF55073">
    <property type="entry name" value="Nucleotide cyclase"/>
    <property type="match status" value="1"/>
</dbReference>
<dbReference type="InterPro" id="IPR003018">
    <property type="entry name" value="GAF"/>
</dbReference>
<dbReference type="SUPFAM" id="SSF141868">
    <property type="entry name" value="EAL domain-like"/>
    <property type="match status" value="1"/>
</dbReference>
<dbReference type="InterPro" id="IPR013767">
    <property type="entry name" value="PAS_fold"/>
</dbReference>
<dbReference type="GO" id="GO:0006355">
    <property type="term" value="P:regulation of DNA-templated transcription"/>
    <property type="evidence" value="ECO:0007669"/>
    <property type="project" value="InterPro"/>
</dbReference>
<dbReference type="PANTHER" id="PTHR44757:SF2">
    <property type="entry name" value="BIOFILM ARCHITECTURE MAINTENANCE PROTEIN MBAA"/>
    <property type="match status" value="1"/>
</dbReference>
<sequence length="754" mass="86016">MNRQEHQHLLELIVNSSAKQQGNFALTAELVCQQLREYCQVTQVFVWLFDQPVVNSSILEQPKRSEQNYYQLVAHAHGDSDLFNDYASHRKLARTNQEYVDELRLHRYIQTDDAQNHPLLTQLSSYYQAANIVSVLDVAIRINGHIEGILSIEHIAAKQWPIDDLQFIIQCADQLALTLATRYSYDKSERINLLRSAVEHSEHVVMVVSLENGVIEYVNRAHEEMSGLKREQVLKSTVMQLDVFRNNLQLLDLMLNKLKHGQTVKGDTQLIRRDGKPQSVHYHVSPFNTELGNLYALVNCYDNSTELEHKADLERLAWQCGLTGLHNRAYFKNQLANANKGYLLVIDLIGFKRFNDTNGHEVGDKLLVEIARRLKHFASANNAIDAARIGSDEFAIILPVQESPQYAEFLFTKLYDSLLLPSVIARQKIEPKAAVAVVDLTIVVGSHAPLSCADIALQYAKRKSTKHIQYFNQELLSQYDNNIEIERDLKAAIRGRQFELYYQPLKDLQQGGYIGAEALIRWNHPRKGVVYPGSFIDIAEQSGQINAIGEWVLEAACKQLNLWQHTNVDIRMHVNVAARQFFSDNLYEQVWTLLTRYRIKPHTLILEITETELMGDVRYATMLCHQLTELGVGLAIDDFGTGYSSMKYLKQFPITKLKIDRSFIMDINHNYESREIVSAIIAMAKALNLSLTAEGIETPEQQQFLVDNGCDHAQGYLYSKPVRENEFRQFLSQVNDNVIAPSEPLSNMAVMASI</sequence>
<evidence type="ECO:0000259" key="4">
    <source>
        <dbReference type="PROSITE" id="PS50887"/>
    </source>
</evidence>
<dbReference type="InterPro" id="IPR052155">
    <property type="entry name" value="Biofilm_reg_signaling"/>
</dbReference>
<dbReference type="Pfam" id="PF01590">
    <property type="entry name" value="GAF"/>
    <property type="match status" value="1"/>
</dbReference>
<evidence type="ECO:0000313" key="5">
    <source>
        <dbReference type="EMBL" id="QBF84703.1"/>
    </source>
</evidence>
<evidence type="ECO:0000256" key="1">
    <source>
        <dbReference type="ARBA" id="ARBA00012282"/>
    </source>
</evidence>
<dbReference type="Pfam" id="PF00990">
    <property type="entry name" value="GGDEF"/>
    <property type="match status" value="1"/>
</dbReference>
<reference evidence="5 6" key="1">
    <citation type="submission" date="2019-02" db="EMBL/GenBank/DDBJ databases">
        <title>Shewanella sp. D4-2 isolated from Dokdo Island.</title>
        <authorList>
            <person name="Baek K."/>
        </authorList>
    </citation>
    <scope>NUCLEOTIDE SEQUENCE [LARGE SCALE GENOMIC DNA]</scope>
    <source>
        <strain evidence="5 6">D4-2</strain>
    </source>
</reference>
<dbReference type="InterPro" id="IPR043128">
    <property type="entry name" value="Rev_trsase/Diguanyl_cyclase"/>
</dbReference>
<proteinExistence type="predicted"/>
<dbReference type="Proteomes" id="UP000291106">
    <property type="component" value="Chromosome"/>
</dbReference>
<dbReference type="NCBIfam" id="TIGR00254">
    <property type="entry name" value="GGDEF"/>
    <property type="match status" value="1"/>
</dbReference>
<evidence type="ECO:0000313" key="6">
    <source>
        <dbReference type="Proteomes" id="UP000291106"/>
    </source>
</evidence>
<evidence type="ECO:0000259" key="3">
    <source>
        <dbReference type="PROSITE" id="PS50883"/>
    </source>
</evidence>
<dbReference type="InterPro" id="IPR000014">
    <property type="entry name" value="PAS"/>
</dbReference>
<dbReference type="Pfam" id="PF00989">
    <property type="entry name" value="PAS"/>
    <property type="match status" value="1"/>
</dbReference>
<evidence type="ECO:0000256" key="2">
    <source>
        <dbReference type="ARBA" id="ARBA00022636"/>
    </source>
</evidence>
<dbReference type="SUPFAM" id="SSF55785">
    <property type="entry name" value="PYP-like sensor domain (PAS domain)"/>
    <property type="match status" value="1"/>
</dbReference>
<dbReference type="CDD" id="cd01948">
    <property type="entry name" value="EAL"/>
    <property type="match status" value="1"/>
</dbReference>
<dbReference type="Gene3D" id="3.30.450.20">
    <property type="entry name" value="PAS domain"/>
    <property type="match status" value="1"/>
</dbReference>
<dbReference type="InterPro" id="IPR035965">
    <property type="entry name" value="PAS-like_dom_sf"/>
</dbReference>
<gene>
    <name evidence="5" type="ORF">EXU30_20015</name>
</gene>
<dbReference type="InterPro" id="IPR000160">
    <property type="entry name" value="GGDEF_dom"/>
</dbReference>
<dbReference type="SUPFAM" id="SSF55781">
    <property type="entry name" value="GAF domain-like"/>
    <property type="match status" value="1"/>
</dbReference>